<keyword evidence="3" id="KW-1185">Reference proteome</keyword>
<dbReference type="GO" id="GO:0005886">
    <property type="term" value="C:plasma membrane"/>
    <property type="evidence" value="ECO:0007669"/>
    <property type="project" value="UniProtKB-SubCell"/>
</dbReference>
<proteinExistence type="predicted"/>
<dbReference type="AlphaFoldDB" id="A0A841BR02"/>
<dbReference type="Pfam" id="PF12679">
    <property type="entry name" value="ABC2_membrane_2"/>
    <property type="match status" value="1"/>
</dbReference>
<feature type="transmembrane region" description="Helical" evidence="1">
    <location>
        <begin position="203"/>
        <end position="224"/>
    </location>
</feature>
<evidence type="ECO:0000256" key="1">
    <source>
        <dbReference type="SAM" id="Phobius"/>
    </source>
</evidence>
<accession>A0A841BR02</accession>
<feature type="transmembrane region" description="Helical" evidence="1">
    <location>
        <begin position="160"/>
        <end position="183"/>
    </location>
</feature>
<dbReference type="Proteomes" id="UP000587527">
    <property type="component" value="Unassembled WGS sequence"/>
</dbReference>
<name>A0A841BR02_9ACTN</name>
<dbReference type="PANTHER" id="PTHR37305">
    <property type="entry name" value="INTEGRAL MEMBRANE PROTEIN-RELATED"/>
    <property type="match status" value="1"/>
</dbReference>
<dbReference type="EMBL" id="JACHMN010000002">
    <property type="protein sequence ID" value="MBB5869786.1"/>
    <property type="molecule type" value="Genomic_DNA"/>
</dbReference>
<keyword evidence="1" id="KW-0812">Transmembrane</keyword>
<keyword evidence="1" id="KW-1133">Transmembrane helix</keyword>
<organism evidence="2 3">
    <name type="scientific">Allocatelliglobosispora scoriae</name>
    <dbReference type="NCBI Taxonomy" id="643052"/>
    <lineage>
        <taxon>Bacteria</taxon>
        <taxon>Bacillati</taxon>
        <taxon>Actinomycetota</taxon>
        <taxon>Actinomycetes</taxon>
        <taxon>Micromonosporales</taxon>
        <taxon>Micromonosporaceae</taxon>
        <taxon>Allocatelliglobosispora</taxon>
    </lineage>
</organism>
<dbReference type="RefSeq" id="WP_184836660.1">
    <property type="nucleotide sequence ID" value="NZ_JACHMN010000002.1"/>
</dbReference>
<feature type="transmembrane region" description="Helical" evidence="1">
    <location>
        <begin position="16"/>
        <end position="37"/>
    </location>
</feature>
<gene>
    <name evidence="2" type="ORF">F4553_003165</name>
</gene>
<keyword evidence="1" id="KW-0472">Membrane</keyword>
<comment type="caution">
    <text evidence="2">The sequence shown here is derived from an EMBL/GenBank/DDBJ whole genome shotgun (WGS) entry which is preliminary data.</text>
</comment>
<evidence type="ECO:0000313" key="2">
    <source>
        <dbReference type="EMBL" id="MBB5869786.1"/>
    </source>
</evidence>
<protein>
    <submittedName>
        <fullName evidence="2">ABC-type transport system involved in multi-copper enzyme maturation permease subunit</fullName>
    </submittedName>
</protein>
<sequence length="334" mass="36826">MNLIKAELSRLASRRFVQILTALLFVVFAITTAVTVASTHQPTAYEWQQAQEGARQQREYLTTWQSQCLAAQKPETPNEIREQFPQDPNRCYVDVDKIKVEDFLYDALVFRRVIFVLIGFLAAYLALFGFLIGATFIGAEMSSGGLTNLLLWRPQRLRVLGAKLAVLLGAVGVFSVLFTLLYVGTFWTLGQTNGFPGVIEDGFWGRLSLMCLRGIALALIATAISFSIAVIGRHTAASLGVLTAYAVVWEGGARIVMEVLNTRSQDPWFLSSYVIAWMAEKYTYYRGFCADDGFGGGSSCDGVITWPTSLAVFGVILAVLAGGAFLHFRRRDIA</sequence>
<feature type="transmembrane region" description="Helical" evidence="1">
    <location>
        <begin position="113"/>
        <end position="139"/>
    </location>
</feature>
<dbReference type="GO" id="GO:0140359">
    <property type="term" value="F:ABC-type transporter activity"/>
    <property type="evidence" value="ECO:0007669"/>
    <property type="project" value="InterPro"/>
</dbReference>
<dbReference type="PANTHER" id="PTHR37305:SF1">
    <property type="entry name" value="MEMBRANE PROTEIN"/>
    <property type="match status" value="1"/>
</dbReference>
<evidence type="ECO:0000313" key="3">
    <source>
        <dbReference type="Proteomes" id="UP000587527"/>
    </source>
</evidence>
<reference evidence="2 3" key="1">
    <citation type="submission" date="2020-08" db="EMBL/GenBank/DDBJ databases">
        <title>Sequencing the genomes of 1000 actinobacteria strains.</title>
        <authorList>
            <person name="Klenk H.-P."/>
        </authorList>
    </citation>
    <scope>NUCLEOTIDE SEQUENCE [LARGE SCALE GENOMIC DNA]</scope>
    <source>
        <strain evidence="2 3">DSM 45362</strain>
    </source>
</reference>
<feature type="transmembrane region" description="Helical" evidence="1">
    <location>
        <begin position="304"/>
        <end position="328"/>
    </location>
</feature>